<dbReference type="Pfam" id="PF11744">
    <property type="entry name" value="ALMT"/>
    <property type="match status" value="1"/>
</dbReference>
<evidence type="ECO:0000256" key="6">
    <source>
        <dbReference type="ARBA" id="ARBA00023065"/>
    </source>
</evidence>
<evidence type="ECO:0000256" key="9">
    <source>
        <dbReference type="SAM" id="Phobius"/>
    </source>
</evidence>
<feature type="transmembrane region" description="Helical" evidence="9">
    <location>
        <begin position="211"/>
        <end position="227"/>
    </location>
</feature>
<comment type="similarity">
    <text evidence="2">Belongs to the aromatic acid exporter (TC 2.A.85) family.</text>
</comment>
<evidence type="ECO:0000256" key="7">
    <source>
        <dbReference type="ARBA" id="ARBA00023136"/>
    </source>
</evidence>
<evidence type="ECO:0000256" key="8">
    <source>
        <dbReference type="ARBA" id="ARBA00023303"/>
    </source>
</evidence>
<feature type="transmembrane region" description="Helical" evidence="9">
    <location>
        <begin position="130"/>
        <end position="149"/>
    </location>
</feature>
<dbReference type="AlphaFoldDB" id="A0AAN9LZG8"/>
<feature type="transmembrane region" description="Helical" evidence="9">
    <location>
        <begin position="239"/>
        <end position="258"/>
    </location>
</feature>
<dbReference type="PANTHER" id="PTHR31086">
    <property type="entry name" value="ALUMINUM-ACTIVATED MALATE TRANSPORTER 10"/>
    <property type="match status" value="1"/>
</dbReference>
<feature type="transmembrane region" description="Helical" evidence="9">
    <location>
        <begin position="32"/>
        <end position="51"/>
    </location>
</feature>
<accession>A0AAN9LZG8</accession>
<sequence>MCYIDSKNNKKGGILAGSCGVPSLGHTKRQQSLHSLLQLFIIFSFSFSFVIKSNNNMSKVGPLRHSFLEKSKERLISKREYPEFNFTDDNGLPKRSILDALSDRVVSLRNGSKEFVTKLYEMGRSDPRKVIFAMKAGLSMAIVTLFIYIKEEQLSKYSIWAILTVVVVFEFSIGATLNKGFNRALGTISAGALALGIAHASVSIGGTLEELLVVIFIFVAGFCANYVKLYPAMKPYEYGYRVFLLTFCIVLVSGRHGLQFFSTAFYRLVLIGVGAGVSLSVNICICPIWSGEDLHKLVVKNFSGVATSLEGCVNGYLQCVEYERVPSKILVYQASDDPLYSGYRTAVQSSSQEETLVDFALWEPPHGPYKMFKYPWRSYVKVSGALRHCAFMVMAMHGCILSEIQAPPEKRLVFFEELQRVGIEGAKVLRQLGSKVEKMEKLSTGDILLDVHEAAEILQMKIDRLSFLLVNSESWEAARQHKENEQTENLIDVNDNENKQSEITSQAEVGDESKLNIRVEPAMPESSFPHTMTKSFLSRTHLSFCPDAIISEYDTESKVYESASSLSLATFASNLIEFVARLQNLVDEFQDLSEKAKFKDPLEQPLLK</sequence>
<evidence type="ECO:0008006" key="12">
    <source>
        <dbReference type="Google" id="ProtNLM"/>
    </source>
</evidence>
<gene>
    <name evidence="10" type="ORF">VNO77_12084</name>
</gene>
<dbReference type="InterPro" id="IPR020966">
    <property type="entry name" value="ALMT"/>
</dbReference>
<comment type="subcellular location">
    <subcellularLocation>
        <location evidence="1">Membrane</location>
        <topology evidence="1">Multi-pass membrane protein</topology>
    </subcellularLocation>
</comment>
<feature type="transmembrane region" description="Helical" evidence="9">
    <location>
        <begin position="264"/>
        <end position="290"/>
    </location>
</feature>
<keyword evidence="5 9" id="KW-1133">Transmembrane helix</keyword>
<evidence type="ECO:0000256" key="2">
    <source>
        <dbReference type="ARBA" id="ARBA00007079"/>
    </source>
</evidence>
<dbReference type="GO" id="GO:0016020">
    <property type="term" value="C:membrane"/>
    <property type="evidence" value="ECO:0007669"/>
    <property type="project" value="UniProtKB-SubCell"/>
</dbReference>
<keyword evidence="7 9" id="KW-0472">Membrane</keyword>
<dbReference type="GO" id="GO:0015743">
    <property type="term" value="P:malate transport"/>
    <property type="evidence" value="ECO:0007669"/>
    <property type="project" value="InterPro"/>
</dbReference>
<keyword evidence="11" id="KW-1185">Reference proteome</keyword>
<dbReference type="Proteomes" id="UP001367508">
    <property type="component" value="Unassembled WGS sequence"/>
</dbReference>
<comment type="caution">
    <text evidence="10">The sequence shown here is derived from an EMBL/GenBank/DDBJ whole genome shotgun (WGS) entry which is preliminary data.</text>
</comment>
<keyword evidence="8" id="KW-0407">Ion channel</keyword>
<protein>
    <recommendedName>
        <fullName evidence="12">Aluminum-activated malate transporter 4</fullName>
    </recommendedName>
</protein>
<reference evidence="10 11" key="1">
    <citation type="submission" date="2024-01" db="EMBL/GenBank/DDBJ databases">
        <title>The genomes of 5 underutilized Papilionoideae crops provide insights into root nodulation and disease resistanc.</title>
        <authorList>
            <person name="Jiang F."/>
        </authorList>
    </citation>
    <scope>NUCLEOTIDE SEQUENCE [LARGE SCALE GENOMIC DNA]</scope>
    <source>
        <strain evidence="10">LVBAO_FW01</strain>
        <tissue evidence="10">Leaves</tissue>
    </source>
</reference>
<evidence type="ECO:0000256" key="1">
    <source>
        <dbReference type="ARBA" id="ARBA00004141"/>
    </source>
</evidence>
<dbReference type="GO" id="GO:0034220">
    <property type="term" value="P:monoatomic ion transmembrane transport"/>
    <property type="evidence" value="ECO:0007669"/>
    <property type="project" value="UniProtKB-KW"/>
</dbReference>
<keyword evidence="4 9" id="KW-0812">Transmembrane</keyword>
<name>A0AAN9LZG8_CANGL</name>
<evidence type="ECO:0000256" key="5">
    <source>
        <dbReference type="ARBA" id="ARBA00022989"/>
    </source>
</evidence>
<feature type="transmembrane region" description="Helical" evidence="9">
    <location>
        <begin position="184"/>
        <end position="205"/>
    </location>
</feature>
<feature type="transmembrane region" description="Helical" evidence="9">
    <location>
        <begin position="155"/>
        <end position="177"/>
    </location>
</feature>
<evidence type="ECO:0000256" key="4">
    <source>
        <dbReference type="ARBA" id="ARBA00022692"/>
    </source>
</evidence>
<evidence type="ECO:0000313" key="10">
    <source>
        <dbReference type="EMBL" id="KAK7343389.1"/>
    </source>
</evidence>
<evidence type="ECO:0000256" key="3">
    <source>
        <dbReference type="ARBA" id="ARBA00022448"/>
    </source>
</evidence>
<evidence type="ECO:0000313" key="11">
    <source>
        <dbReference type="Proteomes" id="UP001367508"/>
    </source>
</evidence>
<proteinExistence type="inferred from homology"/>
<organism evidence="10 11">
    <name type="scientific">Canavalia gladiata</name>
    <name type="common">Sword bean</name>
    <name type="synonym">Dolichos gladiatus</name>
    <dbReference type="NCBI Taxonomy" id="3824"/>
    <lineage>
        <taxon>Eukaryota</taxon>
        <taxon>Viridiplantae</taxon>
        <taxon>Streptophyta</taxon>
        <taxon>Embryophyta</taxon>
        <taxon>Tracheophyta</taxon>
        <taxon>Spermatophyta</taxon>
        <taxon>Magnoliopsida</taxon>
        <taxon>eudicotyledons</taxon>
        <taxon>Gunneridae</taxon>
        <taxon>Pentapetalae</taxon>
        <taxon>rosids</taxon>
        <taxon>fabids</taxon>
        <taxon>Fabales</taxon>
        <taxon>Fabaceae</taxon>
        <taxon>Papilionoideae</taxon>
        <taxon>50 kb inversion clade</taxon>
        <taxon>NPAAA clade</taxon>
        <taxon>indigoferoid/millettioid clade</taxon>
        <taxon>Phaseoleae</taxon>
        <taxon>Canavalia</taxon>
    </lineage>
</organism>
<keyword evidence="6" id="KW-0406">Ion transport</keyword>
<dbReference type="EMBL" id="JAYMYQ010000003">
    <property type="protein sequence ID" value="KAK7343389.1"/>
    <property type="molecule type" value="Genomic_DNA"/>
</dbReference>
<keyword evidence="3" id="KW-0813">Transport</keyword>